<organism evidence="2 3">
    <name type="scientific">Steinernema carpocapsae</name>
    <name type="common">Entomopathogenic nematode</name>
    <dbReference type="NCBI Taxonomy" id="34508"/>
    <lineage>
        <taxon>Eukaryota</taxon>
        <taxon>Metazoa</taxon>
        <taxon>Ecdysozoa</taxon>
        <taxon>Nematoda</taxon>
        <taxon>Chromadorea</taxon>
        <taxon>Rhabditida</taxon>
        <taxon>Tylenchina</taxon>
        <taxon>Panagrolaimomorpha</taxon>
        <taxon>Strongyloidoidea</taxon>
        <taxon>Steinernematidae</taxon>
        <taxon>Steinernema</taxon>
    </lineage>
</organism>
<evidence type="ECO:0000256" key="1">
    <source>
        <dbReference type="SAM" id="MobiDB-lite"/>
    </source>
</evidence>
<dbReference type="EMBL" id="AZBU02000003">
    <property type="protein sequence ID" value="TKR87488.1"/>
    <property type="molecule type" value="Genomic_DNA"/>
</dbReference>
<feature type="compositionally biased region" description="Low complexity" evidence="1">
    <location>
        <begin position="1"/>
        <end position="13"/>
    </location>
</feature>
<dbReference type="Proteomes" id="UP000298663">
    <property type="component" value="Unassembled WGS sequence"/>
</dbReference>
<comment type="caution">
    <text evidence="2">The sequence shown here is derived from an EMBL/GenBank/DDBJ whole genome shotgun (WGS) entry which is preliminary data.</text>
</comment>
<keyword evidence="3" id="KW-1185">Reference proteome</keyword>
<dbReference type="AlphaFoldDB" id="A0A4U5NVE7"/>
<proteinExistence type="predicted"/>
<evidence type="ECO:0000313" key="2">
    <source>
        <dbReference type="EMBL" id="TKR87488.1"/>
    </source>
</evidence>
<feature type="region of interest" description="Disordered" evidence="1">
    <location>
        <begin position="1"/>
        <end position="103"/>
    </location>
</feature>
<gene>
    <name evidence="2" type="ORF">L596_011878</name>
</gene>
<evidence type="ECO:0000313" key="3">
    <source>
        <dbReference type="Proteomes" id="UP000298663"/>
    </source>
</evidence>
<sequence>MLLPRSSFSSPSPSSAPRPLPNSAAHPAGSSSMAAATFSTKAKPTSSFPSRPASPSAPTSPPSTVSPRTSSSTTSTSSTRLSPRHSGSAATSALTCGPTDPRGTTWNSQYFPWNYWEPLPTPSCVQNIIYTHFLPLQPSV</sequence>
<protein>
    <submittedName>
        <fullName evidence="2">Uncharacterized protein</fullName>
    </submittedName>
</protein>
<reference evidence="2 3" key="1">
    <citation type="journal article" date="2015" name="Genome Biol.">
        <title>Comparative genomics of Steinernema reveals deeply conserved gene regulatory networks.</title>
        <authorList>
            <person name="Dillman A.R."/>
            <person name="Macchietto M."/>
            <person name="Porter C.F."/>
            <person name="Rogers A."/>
            <person name="Williams B."/>
            <person name="Antoshechkin I."/>
            <person name="Lee M.M."/>
            <person name="Goodwin Z."/>
            <person name="Lu X."/>
            <person name="Lewis E.E."/>
            <person name="Goodrich-Blair H."/>
            <person name="Stock S.P."/>
            <person name="Adams B.J."/>
            <person name="Sternberg P.W."/>
            <person name="Mortazavi A."/>
        </authorList>
    </citation>
    <scope>NUCLEOTIDE SEQUENCE [LARGE SCALE GENOMIC DNA]</scope>
    <source>
        <strain evidence="2 3">ALL</strain>
    </source>
</reference>
<name>A0A4U5NVE7_STECR</name>
<feature type="compositionally biased region" description="Low complexity" evidence="1">
    <location>
        <begin position="44"/>
        <end position="86"/>
    </location>
</feature>
<accession>A0A4U5NVE7</accession>
<reference evidence="2 3" key="2">
    <citation type="journal article" date="2019" name="G3 (Bethesda)">
        <title>Hybrid Assembly of the Genome of the Entomopathogenic Nematode Steinernema carpocapsae Identifies the X-Chromosome.</title>
        <authorList>
            <person name="Serra L."/>
            <person name="Macchietto M."/>
            <person name="Macias-Munoz A."/>
            <person name="McGill C.J."/>
            <person name="Rodriguez I.M."/>
            <person name="Rodriguez B."/>
            <person name="Murad R."/>
            <person name="Mortazavi A."/>
        </authorList>
    </citation>
    <scope>NUCLEOTIDE SEQUENCE [LARGE SCALE GENOMIC DNA]</scope>
    <source>
        <strain evidence="2 3">ALL</strain>
    </source>
</reference>
<feature type="compositionally biased region" description="Polar residues" evidence="1">
    <location>
        <begin position="29"/>
        <end position="43"/>
    </location>
</feature>